<keyword evidence="9" id="KW-1185">Reference proteome</keyword>
<keyword evidence="4" id="KW-0411">Iron-sulfur</keyword>
<dbReference type="Pfam" id="PF00355">
    <property type="entry name" value="Rieske"/>
    <property type="match status" value="1"/>
</dbReference>
<dbReference type="GO" id="GO:0051213">
    <property type="term" value="F:dioxygenase activity"/>
    <property type="evidence" value="ECO:0007669"/>
    <property type="project" value="UniProtKB-KW"/>
</dbReference>
<keyword evidence="1" id="KW-0001">2Fe-2S</keyword>
<sequence>MEQSEASYTWHKVFDSVTEAREQVPLRKLKQLVLDGRTICFAHTASGFFALDDACPHLGYALSKGTTNYLDEVVCPWHSYRYNMQNGRECEFRTRKAVLHRVELREEGVFVGIEQTASTA</sequence>
<gene>
    <name evidence="8" type="ORF">SAMN05421545_2265</name>
</gene>
<dbReference type="PROSITE" id="PS51296">
    <property type="entry name" value="RIESKE"/>
    <property type="match status" value="1"/>
</dbReference>
<dbReference type="AlphaFoldDB" id="A0A1N6Y4Y7"/>
<proteinExistence type="inferred from homology"/>
<feature type="domain" description="Rieske" evidence="7">
    <location>
        <begin position="16"/>
        <end position="113"/>
    </location>
</feature>
<evidence type="ECO:0000256" key="3">
    <source>
        <dbReference type="ARBA" id="ARBA00023004"/>
    </source>
</evidence>
<dbReference type="Gene3D" id="2.102.10.10">
    <property type="entry name" value="Rieske [2Fe-2S] iron-sulphur domain"/>
    <property type="match status" value="1"/>
</dbReference>
<dbReference type="PANTHER" id="PTHR21496">
    <property type="entry name" value="FERREDOXIN-RELATED"/>
    <property type="match status" value="1"/>
</dbReference>
<comment type="cofactor">
    <cofactor evidence="5">
        <name>[2Fe-2S] cluster</name>
        <dbReference type="ChEBI" id="CHEBI:190135"/>
    </cofactor>
</comment>
<dbReference type="Proteomes" id="UP000185924">
    <property type="component" value="Unassembled WGS sequence"/>
</dbReference>
<organism evidence="8 9">
    <name type="scientific">Pontibacter lucknowensis</name>
    <dbReference type="NCBI Taxonomy" id="1077936"/>
    <lineage>
        <taxon>Bacteria</taxon>
        <taxon>Pseudomonadati</taxon>
        <taxon>Bacteroidota</taxon>
        <taxon>Cytophagia</taxon>
        <taxon>Cytophagales</taxon>
        <taxon>Hymenobacteraceae</taxon>
        <taxon>Pontibacter</taxon>
    </lineage>
</organism>
<dbReference type="GO" id="GO:0046872">
    <property type="term" value="F:metal ion binding"/>
    <property type="evidence" value="ECO:0007669"/>
    <property type="project" value="UniProtKB-KW"/>
</dbReference>
<evidence type="ECO:0000256" key="1">
    <source>
        <dbReference type="ARBA" id="ARBA00022714"/>
    </source>
</evidence>
<accession>A0A1N6Y4Y7</accession>
<keyword evidence="8" id="KW-0223">Dioxygenase</keyword>
<dbReference type="InterPro" id="IPR036922">
    <property type="entry name" value="Rieske_2Fe-2S_sf"/>
</dbReference>
<dbReference type="InterPro" id="IPR017941">
    <property type="entry name" value="Rieske_2Fe-2S"/>
</dbReference>
<name>A0A1N6Y4Y7_9BACT</name>
<evidence type="ECO:0000256" key="2">
    <source>
        <dbReference type="ARBA" id="ARBA00022723"/>
    </source>
</evidence>
<dbReference type="EMBL" id="FTNM01000003">
    <property type="protein sequence ID" value="SIR09648.1"/>
    <property type="molecule type" value="Genomic_DNA"/>
</dbReference>
<evidence type="ECO:0000256" key="4">
    <source>
        <dbReference type="ARBA" id="ARBA00023014"/>
    </source>
</evidence>
<dbReference type="PANTHER" id="PTHR21496:SF0">
    <property type="entry name" value="RIESKE DOMAIN-CONTAINING PROTEIN"/>
    <property type="match status" value="1"/>
</dbReference>
<evidence type="ECO:0000256" key="6">
    <source>
        <dbReference type="ARBA" id="ARBA00038001"/>
    </source>
</evidence>
<evidence type="ECO:0000313" key="9">
    <source>
        <dbReference type="Proteomes" id="UP000185924"/>
    </source>
</evidence>
<keyword evidence="2" id="KW-0479">Metal-binding</keyword>
<comment type="similarity">
    <text evidence="6">Belongs to the bacterial ring-hydroxylating dioxygenase ferredoxin component family.</text>
</comment>
<reference evidence="9" key="1">
    <citation type="submission" date="2017-01" db="EMBL/GenBank/DDBJ databases">
        <authorList>
            <person name="Varghese N."/>
            <person name="Submissions S."/>
        </authorList>
    </citation>
    <scope>NUCLEOTIDE SEQUENCE [LARGE SCALE GENOMIC DNA]</scope>
    <source>
        <strain evidence="9">DM9</strain>
    </source>
</reference>
<dbReference type="STRING" id="1077936.SAMN05421545_2265"/>
<keyword evidence="3" id="KW-0408">Iron</keyword>
<dbReference type="SUPFAM" id="SSF50022">
    <property type="entry name" value="ISP domain"/>
    <property type="match status" value="1"/>
</dbReference>
<dbReference type="GO" id="GO:0051537">
    <property type="term" value="F:2 iron, 2 sulfur cluster binding"/>
    <property type="evidence" value="ECO:0007669"/>
    <property type="project" value="UniProtKB-KW"/>
</dbReference>
<evidence type="ECO:0000313" key="8">
    <source>
        <dbReference type="EMBL" id="SIR09648.1"/>
    </source>
</evidence>
<dbReference type="RefSeq" id="WP_076422185.1">
    <property type="nucleotide sequence ID" value="NZ_FTNM01000003.1"/>
</dbReference>
<keyword evidence="8" id="KW-0560">Oxidoreductase</keyword>
<evidence type="ECO:0000256" key="5">
    <source>
        <dbReference type="ARBA" id="ARBA00034078"/>
    </source>
</evidence>
<dbReference type="OrthoDB" id="593800at2"/>
<evidence type="ECO:0000259" key="7">
    <source>
        <dbReference type="PROSITE" id="PS51296"/>
    </source>
</evidence>
<protein>
    <submittedName>
        <fullName evidence="8">Ferredoxin subunit of nitrite reductase or a ring-hydroxylating dioxygenase</fullName>
    </submittedName>
</protein>